<comment type="caution">
    <text evidence="6">The sequence shown here is derived from an EMBL/GenBank/DDBJ whole genome shotgun (WGS) entry which is preliminary data.</text>
</comment>
<evidence type="ECO:0000313" key="7">
    <source>
        <dbReference type="Proteomes" id="UP000023152"/>
    </source>
</evidence>
<dbReference type="GO" id="GO:0004185">
    <property type="term" value="F:serine-type carboxypeptidase activity"/>
    <property type="evidence" value="ECO:0007669"/>
    <property type="project" value="InterPro"/>
</dbReference>
<evidence type="ECO:0000256" key="5">
    <source>
        <dbReference type="ARBA" id="ARBA00023180"/>
    </source>
</evidence>
<dbReference type="AlphaFoldDB" id="X6M8P7"/>
<dbReference type="SUPFAM" id="SSF53474">
    <property type="entry name" value="alpha/beta-Hydrolases"/>
    <property type="match status" value="1"/>
</dbReference>
<keyword evidence="4" id="KW-0378">Hydrolase</keyword>
<dbReference type="InterPro" id="IPR001563">
    <property type="entry name" value="Peptidase_S10"/>
</dbReference>
<organism evidence="6 7">
    <name type="scientific">Reticulomyxa filosa</name>
    <dbReference type="NCBI Taxonomy" id="46433"/>
    <lineage>
        <taxon>Eukaryota</taxon>
        <taxon>Sar</taxon>
        <taxon>Rhizaria</taxon>
        <taxon>Retaria</taxon>
        <taxon>Foraminifera</taxon>
        <taxon>Monothalamids</taxon>
        <taxon>Reticulomyxidae</taxon>
        <taxon>Reticulomyxa</taxon>
    </lineage>
</organism>
<keyword evidence="7" id="KW-1185">Reference proteome</keyword>
<evidence type="ECO:0000256" key="2">
    <source>
        <dbReference type="ARBA" id="ARBA00022645"/>
    </source>
</evidence>
<sequence>MEENGPYHVQNDLSLTINNYSWTEQANVIWVDQPSQTGYSYDDKYVIDGVYNEDEVADDLYEFIQTFLQANPKYSKLNFYVTGESKKIFDMNKQLGPNDIYINLKGLAIGDGLVGNFFFFFFF</sequence>
<evidence type="ECO:0000313" key="6">
    <source>
        <dbReference type="EMBL" id="ETO09847.1"/>
    </source>
</evidence>
<dbReference type="PANTHER" id="PTHR11802">
    <property type="entry name" value="SERINE PROTEASE FAMILY S10 SERINE CARBOXYPEPTIDASE"/>
    <property type="match status" value="1"/>
</dbReference>
<keyword evidence="5" id="KW-0325">Glycoprotein</keyword>
<keyword evidence="2" id="KW-0121">Carboxypeptidase</keyword>
<dbReference type="Pfam" id="PF00450">
    <property type="entry name" value="Peptidase_S10"/>
    <property type="match status" value="1"/>
</dbReference>
<evidence type="ECO:0000256" key="1">
    <source>
        <dbReference type="ARBA" id="ARBA00009431"/>
    </source>
</evidence>
<keyword evidence="3" id="KW-0645">Protease</keyword>
<dbReference type="EMBL" id="ASPP01023865">
    <property type="protein sequence ID" value="ETO09847.1"/>
    <property type="molecule type" value="Genomic_DNA"/>
</dbReference>
<dbReference type="PANTHER" id="PTHR11802:SF113">
    <property type="entry name" value="SERINE CARBOXYPEPTIDASE CTSA-4.1"/>
    <property type="match status" value="1"/>
</dbReference>
<dbReference type="PRINTS" id="PR00724">
    <property type="entry name" value="CRBOXYPTASEC"/>
</dbReference>
<dbReference type="InterPro" id="IPR029058">
    <property type="entry name" value="AB_hydrolase_fold"/>
</dbReference>
<reference evidence="6 7" key="1">
    <citation type="journal article" date="2013" name="Curr. Biol.">
        <title>The Genome of the Foraminiferan Reticulomyxa filosa.</title>
        <authorList>
            <person name="Glockner G."/>
            <person name="Hulsmann N."/>
            <person name="Schleicher M."/>
            <person name="Noegel A.A."/>
            <person name="Eichinger L."/>
            <person name="Gallinger C."/>
            <person name="Pawlowski J."/>
            <person name="Sierra R."/>
            <person name="Euteneuer U."/>
            <person name="Pillet L."/>
            <person name="Moustafa A."/>
            <person name="Platzer M."/>
            <person name="Groth M."/>
            <person name="Szafranski K."/>
            <person name="Schliwa M."/>
        </authorList>
    </citation>
    <scope>NUCLEOTIDE SEQUENCE [LARGE SCALE GENOMIC DNA]</scope>
</reference>
<comment type="similarity">
    <text evidence="1">Belongs to the peptidase S10 family.</text>
</comment>
<evidence type="ECO:0000256" key="4">
    <source>
        <dbReference type="ARBA" id="ARBA00022801"/>
    </source>
</evidence>
<dbReference type="Proteomes" id="UP000023152">
    <property type="component" value="Unassembled WGS sequence"/>
</dbReference>
<name>X6M8P7_RETFI</name>
<proteinExistence type="inferred from homology"/>
<dbReference type="Gene3D" id="3.40.50.1820">
    <property type="entry name" value="alpha/beta hydrolase"/>
    <property type="match status" value="1"/>
</dbReference>
<protein>
    <submittedName>
        <fullName evidence="6">Uncharacterized protein</fullName>
    </submittedName>
</protein>
<gene>
    <name evidence="6" type="ORF">RFI_27531</name>
</gene>
<dbReference type="GO" id="GO:0006508">
    <property type="term" value="P:proteolysis"/>
    <property type="evidence" value="ECO:0007669"/>
    <property type="project" value="UniProtKB-KW"/>
</dbReference>
<accession>X6M8P7</accession>
<dbReference type="OrthoDB" id="443318at2759"/>
<evidence type="ECO:0000256" key="3">
    <source>
        <dbReference type="ARBA" id="ARBA00022670"/>
    </source>
</evidence>